<keyword evidence="4" id="KW-1185">Reference proteome</keyword>
<dbReference type="Gene3D" id="3.40.50.150">
    <property type="entry name" value="Vaccinia Virus protein VP39"/>
    <property type="match status" value="1"/>
</dbReference>
<reference evidence="3 4" key="1">
    <citation type="journal article" date="2012" name="Genome Biol.">
        <title>Genome and low-iron response of an oceanic diatom adapted to chronic iron limitation.</title>
        <authorList>
            <person name="Lommer M."/>
            <person name="Specht M."/>
            <person name="Roy A.S."/>
            <person name="Kraemer L."/>
            <person name="Andreson R."/>
            <person name="Gutowska M.A."/>
            <person name="Wolf J."/>
            <person name="Bergner S.V."/>
            <person name="Schilhabel M.B."/>
            <person name="Klostermeier U.C."/>
            <person name="Beiko R.G."/>
            <person name="Rosenstiel P."/>
            <person name="Hippler M."/>
            <person name="Laroche J."/>
        </authorList>
    </citation>
    <scope>NUCLEOTIDE SEQUENCE [LARGE SCALE GENOMIC DNA]</scope>
    <source>
        <strain evidence="3 4">CCMP1005</strain>
    </source>
</reference>
<protein>
    <recommendedName>
        <fullName evidence="2">Methyltransferase type 11 domain-containing protein</fullName>
    </recommendedName>
</protein>
<gene>
    <name evidence="3" type="ORF">THAOC_15509</name>
</gene>
<evidence type="ECO:0000313" key="3">
    <source>
        <dbReference type="EMBL" id="EJK63812.1"/>
    </source>
</evidence>
<dbReference type="PANTHER" id="PTHR43861:SF1">
    <property type="entry name" value="TRANS-ACONITATE 2-METHYLTRANSFERASE"/>
    <property type="match status" value="1"/>
</dbReference>
<accession>K0T034</accession>
<dbReference type="Proteomes" id="UP000266841">
    <property type="component" value="Unassembled WGS sequence"/>
</dbReference>
<dbReference type="OrthoDB" id="3647at2759"/>
<evidence type="ECO:0000256" key="1">
    <source>
        <dbReference type="SAM" id="SignalP"/>
    </source>
</evidence>
<evidence type="ECO:0000259" key="2">
    <source>
        <dbReference type="Pfam" id="PF08241"/>
    </source>
</evidence>
<dbReference type="GO" id="GO:0008757">
    <property type="term" value="F:S-adenosylmethionine-dependent methyltransferase activity"/>
    <property type="evidence" value="ECO:0007669"/>
    <property type="project" value="InterPro"/>
</dbReference>
<feature type="chain" id="PRO_5003837509" description="Methyltransferase type 11 domain-containing protein" evidence="1">
    <location>
        <begin position="21"/>
        <end position="485"/>
    </location>
</feature>
<feature type="signal peptide" evidence="1">
    <location>
        <begin position="1"/>
        <end position="20"/>
    </location>
</feature>
<name>K0T034_THAOC</name>
<dbReference type="Pfam" id="PF08241">
    <property type="entry name" value="Methyltransf_11"/>
    <property type="match status" value="1"/>
</dbReference>
<organism evidence="3 4">
    <name type="scientific">Thalassiosira oceanica</name>
    <name type="common">Marine diatom</name>
    <dbReference type="NCBI Taxonomy" id="159749"/>
    <lineage>
        <taxon>Eukaryota</taxon>
        <taxon>Sar</taxon>
        <taxon>Stramenopiles</taxon>
        <taxon>Ochrophyta</taxon>
        <taxon>Bacillariophyta</taxon>
        <taxon>Coscinodiscophyceae</taxon>
        <taxon>Thalassiosirophycidae</taxon>
        <taxon>Thalassiosirales</taxon>
        <taxon>Thalassiosiraceae</taxon>
        <taxon>Thalassiosira</taxon>
    </lineage>
</organism>
<evidence type="ECO:0000313" key="4">
    <source>
        <dbReference type="Proteomes" id="UP000266841"/>
    </source>
</evidence>
<sequence>MFGRSFALLHLLVSPLSSLAVYWMDEASPIVLSAQEAINDEHVKKAMEYYDKAVELIPDVDKLEHPQEIKMATEIYHLAGLMYSYAREMGTVDKVGKESNLWQSVIYFEMATKVDPKYWPSYANMAAVLADVEESGNHLGKYEESLEAYGKAIELLESGEATDPPELGSGMRHTLGELHYRMGLNFVPGMFEQDSVGEVDYEIKLCTSRLGSNKPCQMLASNSFHTALQHYPGHQDAITALAIVTADATFGLTDPTHVRSLFDSYAVEFEDSLVGELDYNAFSRLRQSFDHAMANEGRSGYVLKTTVDCGCGTGLAGDVFRNVSETLVGIDLSPKMIEIAREKKVYDSLETGDIVERLMEHKPGEVSLIIAADAFNYFTELDELFAAMYRALAYGGYAIFSLENVPAAMESRLDEHAKDWRWQFQPSGRIAHRRSYIEKTLKSHEFDVALYGDLDGFRTEKGADVRGHMFLLKKNPPANMKLDEL</sequence>
<dbReference type="SUPFAM" id="SSF48452">
    <property type="entry name" value="TPR-like"/>
    <property type="match status" value="1"/>
</dbReference>
<dbReference type="eggNOG" id="ENOG502REQY">
    <property type="taxonomic scope" value="Eukaryota"/>
</dbReference>
<dbReference type="OMA" id="YDRFHTV"/>
<dbReference type="SUPFAM" id="SSF53335">
    <property type="entry name" value="S-adenosyl-L-methionine-dependent methyltransferases"/>
    <property type="match status" value="1"/>
</dbReference>
<dbReference type="CDD" id="cd02440">
    <property type="entry name" value="AdoMet_MTases"/>
    <property type="match status" value="1"/>
</dbReference>
<proteinExistence type="predicted"/>
<comment type="caution">
    <text evidence="3">The sequence shown here is derived from an EMBL/GenBank/DDBJ whole genome shotgun (WGS) entry which is preliminary data.</text>
</comment>
<feature type="domain" description="Methyltransferase type 11" evidence="2">
    <location>
        <begin position="307"/>
        <end position="400"/>
    </location>
</feature>
<dbReference type="InterPro" id="IPR029063">
    <property type="entry name" value="SAM-dependent_MTases_sf"/>
</dbReference>
<dbReference type="InterPro" id="IPR011990">
    <property type="entry name" value="TPR-like_helical_dom_sf"/>
</dbReference>
<dbReference type="AlphaFoldDB" id="K0T034"/>
<dbReference type="PANTHER" id="PTHR43861">
    <property type="entry name" value="TRANS-ACONITATE 2-METHYLTRANSFERASE-RELATED"/>
    <property type="match status" value="1"/>
</dbReference>
<keyword evidence="1" id="KW-0732">Signal</keyword>
<dbReference type="EMBL" id="AGNL01018001">
    <property type="protein sequence ID" value="EJK63812.1"/>
    <property type="molecule type" value="Genomic_DNA"/>
</dbReference>
<dbReference type="InterPro" id="IPR013216">
    <property type="entry name" value="Methyltransf_11"/>
</dbReference>
<dbReference type="Gene3D" id="1.25.40.10">
    <property type="entry name" value="Tetratricopeptide repeat domain"/>
    <property type="match status" value="1"/>
</dbReference>